<comment type="caution">
    <text evidence="2">The sequence shown here is derived from an EMBL/GenBank/DDBJ whole genome shotgun (WGS) entry which is preliminary data.</text>
</comment>
<evidence type="ECO:0008006" key="4">
    <source>
        <dbReference type="Google" id="ProtNLM"/>
    </source>
</evidence>
<keyword evidence="1" id="KW-0732">Signal</keyword>
<evidence type="ECO:0000313" key="2">
    <source>
        <dbReference type="EMBL" id="KAG0291598.1"/>
    </source>
</evidence>
<feature type="signal peptide" evidence="1">
    <location>
        <begin position="1"/>
        <end position="29"/>
    </location>
</feature>
<reference evidence="2 3" key="1">
    <citation type="journal article" date="2020" name="Fungal Divers.">
        <title>Resolving the Mortierellaceae phylogeny through synthesis of multi-gene phylogenetics and phylogenomics.</title>
        <authorList>
            <person name="Vandepol N."/>
            <person name="Liber J."/>
            <person name="Desiro A."/>
            <person name="Na H."/>
            <person name="Kennedy M."/>
            <person name="Barry K."/>
            <person name="Grigoriev I.V."/>
            <person name="Miller A.N."/>
            <person name="O'Donnell K."/>
            <person name="Stajich J.E."/>
            <person name="Bonito G."/>
        </authorList>
    </citation>
    <scope>NUCLEOTIDE SEQUENCE [LARGE SCALE GENOMIC DNA]</scope>
    <source>
        <strain evidence="2 3">AD045</strain>
    </source>
</reference>
<gene>
    <name evidence="2" type="ORF">BGZ96_005028</name>
</gene>
<name>A0ABQ7K5N1_9FUNG</name>
<evidence type="ECO:0000256" key="1">
    <source>
        <dbReference type="SAM" id="SignalP"/>
    </source>
</evidence>
<proteinExistence type="predicted"/>
<sequence>MSFKLAYTISFNIVYLLVAMTSLQTQVEAGPSWCFYNDYATTQSICKSLGGKWDGSSCGFVVEDSQKLLRST</sequence>
<dbReference type="Proteomes" id="UP001194696">
    <property type="component" value="Unassembled WGS sequence"/>
</dbReference>
<accession>A0ABQ7K5N1</accession>
<keyword evidence="3" id="KW-1185">Reference proteome</keyword>
<organism evidence="2 3">
    <name type="scientific">Linnemannia gamsii</name>
    <dbReference type="NCBI Taxonomy" id="64522"/>
    <lineage>
        <taxon>Eukaryota</taxon>
        <taxon>Fungi</taxon>
        <taxon>Fungi incertae sedis</taxon>
        <taxon>Mucoromycota</taxon>
        <taxon>Mortierellomycotina</taxon>
        <taxon>Mortierellomycetes</taxon>
        <taxon>Mortierellales</taxon>
        <taxon>Mortierellaceae</taxon>
        <taxon>Linnemannia</taxon>
    </lineage>
</organism>
<feature type="chain" id="PRO_5045752665" description="Secreted protein" evidence="1">
    <location>
        <begin position="30"/>
        <end position="72"/>
    </location>
</feature>
<dbReference type="EMBL" id="JAAAIM010000233">
    <property type="protein sequence ID" value="KAG0291598.1"/>
    <property type="molecule type" value="Genomic_DNA"/>
</dbReference>
<protein>
    <recommendedName>
        <fullName evidence="4">Secreted protein</fullName>
    </recommendedName>
</protein>
<evidence type="ECO:0000313" key="3">
    <source>
        <dbReference type="Proteomes" id="UP001194696"/>
    </source>
</evidence>